<keyword evidence="2" id="KW-1133">Transmembrane helix</keyword>
<dbReference type="Pfam" id="PF14019">
    <property type="entry name" value="DUF4235"/>
    <property type="match status" value="1"/>
</dbReference>
<organism evidence="3 4">
    <name type="scientific">Novipirellula galeiformis</name>
    <dbReference type="NCBI Taxonomy" id="2528004"/>
    <lineage>
        <taxon>Bacteria</taxon>
        <taxon>Pseudomonadati</taxon>
        <taxon>Planctomycetota</taxon>
        <taxon>Planctomycetia</taxon>
        <taxon>Pirellulales</taxon>
        <taxon>Pirellulaceae</taxon>
        <taxon>Novipirellula</taxon>
    </lineage>
</organism>
<evidence type="ECO:0008006" key="5">
    <source>
        <dbReference type="Google" id="ProtNLM"/>
    </source>
</evidence>
<evidence type="ECO:0000256" key="2">
    <source>
        <dbReference type="SAM" id="Phobius"/>
    </source>
</evidence>
<evidence type="ECO:0000256" key="1">
    <source>
        <dbReference type="SAM" id="MobiDB-lite"/>
    </source>
</evidence>
<gene>
    <name evidence="3" type="ORF">Pla52o_38730</name>
</gene>
<keyword evidence="2" id="KW-0472">Membrane</keyword>
<dbReference type="AlphaFoldDB" id="A0A5C6CEG5"/>
<sequence>MIDQVQEKLQHIRSSAQEGFDEQPDGRNEGIGRTENLLALAAAIGATFLARNALQAGWRTALDREPPKNPASSEVDWKDALLWGGVSGAIVGMVRIASRRASSNAYRRFYP</sequence>
<comment type="caution">
    <text evidence="3">The sequence shown here is derived from an EMBL/GenBank/DDBJ whole genome shotgun (WGS) entry which is preliminary data.</text>
</comment>
<dbReference type="RefSeq" id="WP_146595969.1">
    <property type="nucleotide sequence ID" value="NZ_SJPT01000006.1"/>
</dbReference>
<name>A0A5C6CEG5_9BACT</name>
<keyword evidence="2" id="KW-0812">Transmembrane</keyword>
<feature type="compositionally biased region" description="Basic and acidic residues" evidence="1">
    <location>
        <begin position="1"/>
        <end position="10"/>
    </location>
</feature>
<protein>
    <recommendedName>
        <fullName evidence="5">DUF4235 domain-containing protein</fullName>
    </recommendedName>
</protein>
<dbReference type="InterPro" id="IPR025329">
    <property type="entry name" value="DUF4235"/>
</dbReference>
<dbReference type="EMBL" id="SJPT01000006">
    <property type="protein sequence ID" value="TWU21686.1"/>
    <property type="molecule type" value="Genomic_DNA"/>
</dbReference>
<keyword evidence="4" id="KW-1185">Reference proteome</keyword>
<accession>A0A5C6CEG5</accession>
<reference evidence="3 4" key="1">
    <citation type="submission" date="2019-02" db="EMBL/GenBank/DDBJ databases">
        <title>Deep-cultivation of Planctomycetes and their phenomic and genomic characterization uncovers novel biology.</title>
        <authorList>
            <person name="Wiegand S."/>
            <person name="Jogler M."/>
            <person name="Boedeker C."/>
            <person name="Pinto D."/>
            <person name="Vollmers J."/>
            <person name="Rivas-Marin E."/>
            <person name="Kohn T."/>
            <person name="Peeters S.H."/>
            <person name="Heuer A."/>
            <person name="Rast P."/>
            <person name="Oberbeckmann S."/>
            <person name="Bunk B."/>
            <person name="Jeske O."/>
            <person name="Meyerdierks A."/>
            <person name="Storesund J.E."/>
            <person name="Kallscheuer N."/>
            <person name="Luecker S."/>
            <person name="Lage O.M."/>
            <person name="Pohl T."/>
            <person name="Merkel B.J."/>
            <person name="Hornburger P."/>
            <person name="Mueller R.-W."/>
            <person name="Bruemmer F."/>
            <person name="Labrenz M."/>
            <person name="Spormann A.M."/>
            <person name="Op Den Camp H."/>
            <person name="Overmann J."/>
            <person name="Amann R."/>
            <person name="Jetten M.S.M."/>
            <person name="Mascher T."/>
            <person name="Medema M.H."/>
            <person name="Devos D.P."/>
            <person name="Kaster A.-K."/>
            <person name="Ovreas L."/>
            <person name="Rohde M."/>
            <person name="Galperin M.Y."/>
            <person name="Jogler C."/>
        </authorList>
    </citation>
    <scope>NUCLEOTIDE SEQUENCE [LARGE SCALE GENOMIC DNA]</scope>
    <source>
        <strain evidence="3 4">Pla52o</strain>
    </source>
</reference>
<evidence type="ECO:0000313" key="4">
    <source>
        <dbReference type="Proteomes" id="UP000316304"/>
    </source>
</evidence>
<dbReference type="Proteomes" id="UP000316304">
    <property type="component" value="Unassembled WGS sequence"/>
</dbReference>
<dbReference type="OrthoDB" id="284399at2"/>
<evidence type="ECO:0000313" key="3">
    <source>
        <dbReference type="EMBL" id="TWU21686.1"/>
    </source>
</evidence>
<feature type="transmembrane region" description="Helical" evidence="2">
    <location>
        <begin position="37"/>
        <end position="54"/>
    </location>
</feature>
<feature type="transmembrane region" description="Helical" evidence="2">
    <location>
        <begin position="80"/>
        <end position="98"/>
    </location>
</feature>
<proteinExistence type="predicted"/>
<feature type="region of interest" description="Disordered" evidence="1">
    <location>
        <begin position="1"/>
        <end position="31"/>
    </location>
</feature>